<dbReference type="EMBL" id="MCGT01000010">
    <property type="protein sequence ID" value="ORX56277.1"/>
    <property type="molecule type" value="Genomic_DNA"/>
</dbReference>
<dbReference type="Proteomes" id="UP000242146">
    <property type="component" value="Unassembled WGS sequence"/>
</dbReference>
<feature type="region of interest" description="Disordered" evidence="2">
    <location>
        <begin position="121"/>
        <end position="149"/>
    </location>
</feature>
<dbReference type="PROSITE" id="PS50102">
    <property type="entry name" value="RRM"/>
    <property type="match status" value="1"/>
</dbReference>
<name>A0A1X2GKY8_9FUNG</name>
<feature type="chain" id="PRO_5012032777" description="RRM domain-containing protein" evidence="3">
    <location>
        <begin position="19"/>
        <end position="149"/>
    </location>
</feature>
<keyword evidence="3" id="KW-0732">Signal</keyword>
<feature type="signal peptide" evidence="3">
    <location>
        <begin position="1"/>
        <end position="18"/>
    </location>
</feature>
<evidence type="ECO:0000256" key="1">
    <source>
        <dbReference type="PROSITE-ProRule" id="PRU00176"/>
    </source>
</evidence>
<protein>
    <recommendedName>
        <fullName evidence="4">RRM domain-containing protein</fullName>
    </recommendedName>
</protein>
<dbReference type="InterPro" id="IPR012677">
    <property type="entry name" value="Nucleotide-bd_a/b_plait_sf"/>
</dbReference>
<dbReference type="PANTHER" id="PTHR48034">
    <property type="entry name" value="TRANSFORMER-2 SEX-DETERMINING PROTEIN-RELATED"/>
    <property type="match status" value="1"/>
</dbReference>
<dbReference type="STRING" id="101127.A0A1X2GKY8"/>
<dbReference type="SUPFAM" id="SSF54928">
    <property type="entry name" value="RNA-binding domain, RBD"/>
    <property type="match status" value="1"/>
</dbReference>
<dbReference type="OrthoDB" id="6159137at2759"/>
<dbReference type="AlphaFoldDB" id="A0A1X2GKY8"/>
<dbReference type="Pfam" id="PF00076">
    <property type="entry name" value="RRM_1"/>
    <property type="match status" value="1"/>
</dbReference>
<evidence type="ECO:0000256" key="2">
    <source>
        <dbReference type="SAM" id="MobiDB-lite"/>
    </source>
</evidence>
<reference evidence="5 6" key="1">
    <citation type="submission" date="2016-07" db="EMBL/GenBank/DDBJ databases">
        <title>Pervasive Adenine N6-methylation of Active Genes in Fungi.</title>
        <authorList>
            <consortium name="DOE Joint Genome Institute"/>
            <person name="Mondo S.J."/>
            <person name="Dannebaum R.O."/>
            <person name="Kuo R.C."/>
            <person name="Labutti K."/>
            <person name="Haridas S."/>
            <person name="Kuo A."/>
            <person name="Salamov A."/>
            <person name="Ahrendt S.R."/>
            <person name="Lipzen A."/>
            <person name="Sullivan W."/>
            <person name="Andreopoulos W.B."/>
            <person name="Clum A."/>
            <person name="Lindquist E."/>
            <person name="Daum C."/>
            <person name="Ramamoorthy G.K."/>
            <person name="Gryganskyi A."/>
            <person name="Culley D."/>
            <person name="Magnuson J.K."/>
            <person name="James T.Y."/>
            <person name="O'Malley M.A."/>
            <person name="Stajich J.E."/>
            <person name="Spatafora J.W."/>
            <person name="Visel A."/>
            <person name="Grigoriev I.V."/>
        </authorList>
    </citation>
    <scope>NUCLEOTIDE SEQUENCE [LARGE SCALE GENOMIC DNA]</scope>
    <source>
        <strain evidence="5 6">NRRL 3301</strain>
    </source>
</reference>
<feature type="domain" description="RRM" evidence="4">
    <location>
        <begin position="47"/>
        <end position="125"/>
    </location>
</feature>
<evidence type="ECO:0000313" key="6">
    <source>
        <dbReference type="Proteomes" id="UP000242146"/>
    </source>
</evidence>
<dbReference type="GO" id="GO:0003723">
    <property type="term" value="F:RNA binding"/>
    <property type="evidence" value="ECO:0007669"/>
    <property type="project" value="UniProtKB-UniRule"/>
</dbReference>
<comment type="caution">
    <text evidence="5">The sequence shown here is derived from an EMBL/GenBank/DDBJ whole genome shotgun (WGS) entry which is preliminary data.</text>
</comment>
<dbReference type="SMART" id="SM00360">
    <property type="entry name" value="RRM"/>
    <property type="match status" value="1"/>
</dbReference>
<dbReference type="InterPro" id="IPR050441">
    <property type="entry name" value="RBM"/>
</dbReference>
<accession>A0A1X2GKY8</accession>
<dbReference type="InterPro" id="IPR035979">
    <property type="entry name" value="RBD_domain_sf"/>
</dbReference>
<dbReference type="InterPro" id="IPR000504">
    <property type="entry name" value="RRM_dom"/>
</dbReference>
<organism evidence="5 6">
    <name type="scientific">Hesseltinella vesiculosa</name>
    <dbReference type="NCBI Taxonomy" id="101127"/>
    <lineage>
        <taxon>Eukaryota</taxon>
        <taxon>Fungi</taxon>
        <taxon>Fungi incertae sedis</taxon>
        <taxon>Mucoromycota</taxon>
        <taxon>Mucoromycotina</taxon>
        <taxon>Mucoromycetes</taxon>
        <taxon>Mucorales</taxon>
        <taxon>Cunninghamellaceae</taxon>
        <taxon>Hesseltinella</taxon>
    </lineage>
</organism>
<evidence type="ECO:0000256" key="3">
    <source>
        <dbReference type="SAM" id="SignalP"/>
    </source>
</evidence>
<gene>
    <name evidence="5" type="ORF">DM01DRAFT_1017499</name>
</gene>
<keyword evidence="6" id="KW-1185">Reference proteome</keyword>
<keyword evidence="1" id="KW-0694">RNA-binding</keyword>
<sequence length="149" mass="16532">MRDVVVLLVACLVPDHLSMDDVKADTVAVLLPEIMLNATNEDVNPGDNLFVTGLSLNTTNTALEDLFSKHGAVQKVEIMYDPHTRESRGFGFIQMHSSDEAERALESVNGMEVDGRVITVEKAKRSKARTPTPGRYYGPPKRPLWQPLQ</sequence>
<proteinExistence type="predicted"/>
<evidence type="ECO:0000313" key="5">
    <source>
        <dbReference type="EMBL" id="ORX56277.1"/>
    </source>
</evidence>
<dbReference type="Gene3D" id="3.30.70.330">
    <property type="match status" value="1"/>
</dbReference>
<evidence type="ECO:0000259" key="4">
    <source>
        <dbReference type="PROSITE" id="PS50102"/>
    </source>
</evidence>